<comment type="domain">
    <text evidence="5">The RxLR-dEER motif acts to carry the protein into the host cell cytoplasm through binding to cell surface phosphatidylinositol-3-phosphate.</text>
</comment>
<evidence type="ECO:0000313" key="6">
    <source>
        <dbReference type="EMBL" id="ETO60404.1"/>
    </source>
</evidence>
<evidence type="ECO:0000256" key="4">
    <source>
        <dbReference type="ARBA" id="ARBA00022729"/>
    </source>
</evidence>
<comment type="function">
    <text evidence="5">Effector that suppresses plant defense responses during pathogen infection.</text>
</comment>
<proteinExistence type="inferred from homology"/>
<feature type="signal peptide" evidence="5">
    <location>
        <begin position="1"/>
        <end position="23"/>
    </location>
</feature>
<comment type="subcellular location">
    <subcellularLocation>
        <location evidence="1 5">Secreted</location>
    </subcellularLocation>
</comment>
<keyword evidence="4 5" id="KW-0732">Signal</keyword>
<evidence type="ECO:0000256" key="1">
    <source>
        <dbReference type="ARBA" id="ARBA00004613"/>
    </source>
</evidence>
<dbReference type="AlphaFoldDB" id="A0A080Z193"/>
<gene>
    <name evidence="6" type="ORF">F444_21392</name>
</gene>
<name>A0A080Z193_PHYNI</name>
<evidence type="ECO:0000256" key="3">
    <source>
        <dbReference type="ARBA" id="ARBA00022525"/>
    </source>
</evidence>
<protein>
    <recommendedName>
        <fullName evidence="5">RxLR effector protein</fullName>
    </recommendedName>
</protein>
<dbReference type="GO" id="GO:0005576">
    <property type="term" value="C:extracellular region"/>
    <property type="evidence" value="ECO:0007669"/>
    <property type="project" value="UniProtKB-SubCell"/>
</dbReference>
<reference evidence="6 7" key="1">
    <citation type="submission" date="2013-11" db="EMBL/GenBank/DDBJ databases">
        <title>The Genome Sequence of Phytophthora parasitica P1976.</title>
        <authorList>
            <consortium name="The Broad Institute Genomics Platform"/>
            <person name="Russ C."/>
            <person name="Tyler B."/>
            <person name="Panabieres F."/>
            <person name="Shan W."/>
            <person name="Tripathy S."/>
            <person name="Grunwald N."/>
            <person name="Machado M."/>
            <person name="Johnson C.S."/>
            <person name="Walker B."/>
            <person name="Young S."/>
            <person name="Zeng Q."/>
            <person name="Gargeya S."/>
            <person name="Fitzgerald M."/>
            <person name="Haas B."/>
            <person name="Abouelleil A."/>
            <person name="Allen A.W."/>
            <person name="Alvarado L."/>
            <person name="Arachchi H.M."/>
            <person name="Berlin A.M."/>
            <person name="Chapman S.B."/>
            <person name="Gainer-Dewar J."/>
            <person name="Goldberg J."/>
            <person name="Griggs A."/>
            <person name="Gujja S."/>
            <person name="Hansen M."/>
            <person name="Howarth C."/>
            <person name="Imamovic A."/>
            <person name="Ireland A."/>
            <person name="Larimer J."/>
            <person name="McCowan C."/>
            <person name="Murphy C."/>
            <person name="Pearson M."/>
            <person name="Poon T.W."/>
            <person name="Priest M."/>
            <person name="Roberts A."/>
            <person name="Saif S."/>
            <person name="Shea T."/>
            <person name="Sisk P."/>
            <person name="Sykes S."/>
            <person name="Wortman J."/>
            <person name="Nusbaum C."/>
            <person name="Birren B."/>
        </authorList>
    </citation>
    <scope>NUCLEOTIDE SEQUENCE [LARGE SCALE GENOMIC DNA]</scope>
    <source>
        <strain evidence="6 7">P1976</strain>
    </source>
</reference>
<comment type="caution">
    <text evidence="6">The sequence shown here is derived from an EMBL/GenBank/DDBJ whole genome shotgun (WGS) entry which is preliminary data.</text>
</comment>
<evidence type="ECO:0000313" key="7">
    <source>
        <dbReference type="Proteomes" id="UP000028582"/>
    </source>
</evidence>
<dbReference type="EMBL" id="ANJA01003943">
    <property type="protein sequence ID" value="ETO60404.1"/>
    <property type="molecule type" value="Genomic_DNA"/>
</dbReference>
<evidence type="ECO:0000256" key="5">
    <source>
        <dbReference type="RuleBase" id="RU367124"/>
    </source>
</evidence>
<organism evidence="6 7">
    <name type="scientific">Phytophthora nicotianae P1976</name>
    <dbReference type="NCBI Taxonomy" id="1317066"/>
    <lineage>
        <taxon>Eukaryota</taxon>
        <taxon>Sar</taxon>
        <taxon>Stramenopiles</taxon>
        <taxon>Oomycota</taxon>
        <taxon>Peronosporomycetes</taxon>
        <taxon>Peronosporales</taxon>
        <taxon>Peronosporaceae</taxon>
        <taxon>Phytophthora</taxon>
    </lineage>
</organism>
<comment type="similarity">
    <text evidence="2 5">Belongs to the RxLR effector family.</text>
</comment>
<keyword evidence="3 5" id="KW-0964">Secreted</keyword>
<dbReference type="Proteomes" id="UP000028582">
    <property type="component" value="Unassembled WGS sequence"/>
</dbReference>
<accession>A0A080Z193</accession>
<dbReference type="Pfam" id="PF16810">
    <property type="entry name" value="RXLR"/>
    <property type="match status" value="1"/>
</dbReference>
<feature type="chain" id="PRO_5041018817" description="RxLR effector protein" evidence="5">
    <location>
        <begin position="24"/>
        <end position="154"/>
    </location>
</feature>
<sequence length="154" mass="17666">MRLPFVLIGALFIVFGSTNVVVAAGTDRKITRSSPIDVVQSPAENTNDIRVLRTLEDGNDNQERALDLSKLPQGVNAAAAEKIENEWLRNTAKYKAMKSSDDELFKAFAIWKRMEYTKRDVAWAMLKLRTNPVTIVNFVKRYNKYRKNPDIRFE</sequence>
<evidence type="ECO:0000256" key="2">
    <source>
        <dbReference type="ARBA" id="ARBA00010400"/>
    </source>
</evidence>
<dbReference type="InterPro" id="IPR031825">
    <property type="entry name" value="RXLR"/>
</dbReference>